<reference evidence="6 7" key="1">
    <citation type="submission" date="2023-10" db="EMBL/GenBank/DDBJ databases">
        <authorList>
            <person name="Maclean D."/>
            <person name="Macfadyen A."/>
        </authorList>
    </citation>
    <scope>NUCLEOTIDE SEQUENCE [LARGE SCALE GENOMIC DNA]</scope>
</reference>
<keyword evidence="7" id="KW-1185">Reference proteome</keyword>
<accession>A0AAV1HRD8</accession>
<dbReference type="InterPro" id="IPR037120">
    <property type="entry name" value="Haem_peroxidase_sf_animal"/>
</dbReference>
<dbReference type="PANTHER" id="PTHR11903">
    <property type="entry name" value="PROSTAGLANDIN G/H SYNTHASE"/>
    <property type="match status" value="1"/>
</dbReference>
<dbReference type="Pfam" id="PF03098">
    <property type="entry name" value="An_peroxidase"/>
    <property type="match status" value="1"/>
</dbReference>
<dbReference type="GO" id="GO:0020037">
    <property type="term" value="F:heme binding"/>
    <property type="evidence" value="ECO:0007669"/>
    <property type="project" value="InterPro"/>
</dbReference>
<keyword evidence="2" id="KW-0611">Plant defense</keyword>
<dbReference type="GO" id="GO:0016702">
    <property type="term" value="F:oxidoreductase activity, acting on single donors with incorporation of molecular oxygen, incorporation of two atoms of oxygen"/>
    <property type="evidence" value="ECO:0007669"/>
    <property type="project" value="TreeGrafter"/>
</dbReference>
<evidence type="ECO:0008006" key="8">
    <source>
        <dbReference type="Google" id="ProtNLM"/>
    </source>
</evidence>
<dbReference type="GO" id="GO:0004601">
    <property type="term" value="F:peroxidase activity"/>
    <property type="evidence" value="ECO:0007669"/>
    <property type="project" value="InterPro"/>
</dbReference>
<dbReference type="InterPro" id="IPR050783">
    <property type="entry name" value="Oxylipin_biosynth_metab"/>
</dbReference>
<evidence type="ECO:0000256" key="1">
    <source>
        <dbReference type="ARBA" id="ARBA00022723"/>
    </source>
</evidence>
<dbReference type="PANTHER" id="PTHR11903:SF11">
    <property type="entry name" value="ALPHA-DIOXYGENASE 1"/>
    <property type="match status" value="1"/>
</dbReference>
<sequence>MEPDPYLVAEKLLKNRSGKRDTAAPFNMWMTSWINLNLHDWVFHDSVDQDPYTLQWGPKTSNTFELRRTALDSEGFTGNTQTPWWDASQIYGTDEKAAKALRVKGMCEMQLDKNGNMPLGPDGIAQGGFIVNWWSGVEILHNMFVKEHNAVCAVLRDSHSEMDEEQLHQTARLVIAGVLAKIHT</sequence>
<keyword evidence="1" id="KW-0479">Metal-binding</keyword>
<keyword evidence="5" id="KW-0408">Iron</keyword>
<gene>
    <name evidence="6" type="ORF">CVIRNUC_000310</name>
</gene>
<dbReference type="InterPro" id="IPR010255">
    <property type="entry name" value="Haem_peroxidase_sf"/>
</dbReference>
<evidence type="ECO:0000256" key="5">
    <source>
        <dbReference type="ARBA" id="ARBA00023004"/>
    </source>
</evidence>
<evidence type="ECO:0000256" key="3">
    <source>
        <dbReference type="ARBA" id="ARBA00022964"/>
    </source>
</evidence>
<dbReference type="PROSITE" id="PS50292">
    <property type="entry name" value="PEROXIDASE_3"/>
    <property type="match status" value="1"/>
</dbReference>
<dbReference type="SUPFAM" id="SSF48113">
    <property type="entry name" value="Heme-dependent peroxidases"/>
    <property type="match status" value="1"/>
</dbReference>
<comment type="caution">
    <text evidence="6">The sequence shown here is derived from an EMBL/GenBank/DDBJ whole genome shotgun (WGS) entry which is preliminary data.</text>
</comment>
<keyword evidence="4" id="KW-0560">Oxidoreductase</keyword>
<dbReference type="GO" id="GO:0006952">
    <property type="term" value="P:defense response"/>
    <property type="evidence" value="ECO:0007669"/>
    <property type="project" value="UniProtKB-KW"/>
</dbReference>
<protein>
    <recommendedName>
        <fullName evidence="8">Peroxidase</fullName>
    </recommendedName>
</protein>
<keyword evidence="3" id="KW-0223">Dioxygenase</keyword>
<dbReference type="AlphaFoldDB" id="A0AAV1HRD8"/>
<evidence type="ECO:0000256" key="4">
    <source>
        <dbReference type="ARBA" id="ARBA00023002"/>
    </source>
</evidence>
<evidence type="ECO:0000256" key="2">
    <source>
        <dbReference type="ARBA" id="ARBA00022821"/>
    </source>
</evidence>
<dbReference type="GO" id="GO:0006631">
    <property type="term" value="P:fatty acid metabolic process"/>
    <property type="evidence" value="ECO:0007669"/>
    <property type="project" value="UniProtKB-ARBA"/>
</dbReference>
<dbReference type="GO" id="GO:0046872">
    <property type="term" value="F:metal ion binding"/>
    <property type="evidence" value="ECO:0007669"/>
    <property type="project" value="UniProtKB-KW"/>
</dbReference>
<name>A0AAV1HRD8_9CHLO</name>
<dbReference type="Proteomes" id="UP001314263">
    <property type="component" value="Unassembled WGS sequence"/>
</dbReference>
<evidence type="ECO:0000313" key="7">
    <source>
        <dbReference type="Proteomes" id="UP001314263"/>
    </source>
</evidence>
<dbReference type="Gene3D" id="1.10.640.10">
    <property type="entry name" value="Haem peroxidase domain superfamily, animal type"/>
    <property type="match status" value="1"/>
</dbReference>
<organism evidence="6 7">
    <name type="scientific">Coccomyxa viridis</name>
    <dbReference type="NCBI Taxonomy" id="1274662"/>
    <lineage>
        <taxon>Eukaryota</taxon>
        <taxon>Viridiplantae</taxon>
        <taxon>Chlorophyta</taxon>
        <taxon>core chlorophytes</taxon>
        <taxon>Trebouxiophyceae</taxon>
        <taxon>Trebouxiophyceae incertae sedis</taxon>
        <taxon>Coccomyxaceae</taxon>
        <taxon>Coccomyxa</taxon>
    </lineage>
</organism>
<evidence type="ECO:0000313" key="6">
    <source>
        <dbReference type="EMBL" id="CAK0733650.1"/>
    </source>
</evidence>
<dbReference type="GO" id="GO:0006979">
    <property type="term" value="P:response to oxidative stress"/>
    <property type="evidence" value="ECO:0007669"/>
    <property type="project" value="InterPro"/>
</dbReference>
<dbReference type="InterPro" id="IPR019791">
    <property type="entry name" value="Haem_peroxidase_animal"/>
</dbReference>
<proteinExistence type="predicted"/>
<dbReference type="EMBL" id="CAUYUE010000001">
    <property type="protein sequence ID" value="CAK0733650.1"/>
    <property type="molecule type" value="Genomic_DNA"/>
</dbReference>